<reference evidence="2" key="1">
    <citation type="submission" date="2016-05" db="EMBL/GenBank/DDBJ databases">
        <authorList>
            <person name="Wang W."/>
            <person name="Zhu L."/>
        </authorList>
    </citation>
    <scope>NUCLEOTIDE SEQUENCE [LARGE SCALE GENOMIC DNA]</scope>
    <source>
        <strain evidence="2">W-2</strain>
    </source>
</reference>
<dbReference type="EMBL" id="LXMA01000034">
    <property type="protein sequence ID" value="OAT72312.1"/>
    <property type="molecule type" value="Genomic_DNA"/>
</dbReference>
<evidence type="ECO:0000313" key="2">
    <source>
        <dbReference type="Proteomes" id="UP000078290"/>
    </source>
</evidence>
<evidence type="ECO:0000313" key="1">
    <source>
        <dbReference type="EMBL" id="OAT72312.1"/>
    </source>
</evidence>
<accession>A0A1B7KQG3</accession>
<dbReference type="AlphaFoldDB" id="A0A1B7KQG3"/>
<comment type="caution">
    <text evidence="1">The sequence shown here is derived from an EMBL/GenBank/DDBJ whole genome shotgun (WGS) entry which is preliminary data.</text>
</comment>
<protein>
    <submittedName>
        <fullName evidence="1">Uncharacterized protein</fullName>
    </submittedName>
</protein>
<sequence length="70" mass="7868">MNLLGISPLIKYSLSLAVQVNALFFQKSEEELSLSINFRICFWDKMATSLKRPTAFLPQPGGPIRISVLQ</sequence>
<dbReference type="Proteomes" id="UP000078290">
    <property type="component" value="Unassembled WGS sequence"/>
</dbReference>
<gene>
    <name evidence="1" type="ORF">A7K69_09245</name>
</gene>
<name>A0A1B7KQG3_PARTM</name>
<organism evidence="1 2">
    <name type="scientific">Parageobacillus thermoglucosidasius</name>
    <name type="common">Geobacillus thermoglucosidasius</name>
    <dbReference type="NCBI Taxonomy" id="1426"/>
    <lineage>
        <taxon>Bacteria</taxon>
        <taxon>Bacillati</taxon>
        <taxon>Bacillota</taxon>
        <taxon>Bacilli</taxon>
        <taxon>Bacillales</taxon>
        <taxon>Anoxybacillaceae</taxon>
        <taxon>Parageobacillus</taxon>
    </lineage>
</organism>
<proteinExistence type="predicted"/>